<dbReference type="CDD" id="cd00086">
    <property type="entry name" value="homeodomain"/>
    <property type="match status" value="1"/>
</dbReference>
<reference evidence="9 10" key="1">
    <citation type="submission" date="2023-03" db="EMBL/GenBank/DDBJ databases">
        <title>High recombination rates correlate with genetic variation in Cardiocondyla obscurior ants.</title>
        <authorList>
            <person name="Errbii M."/>
        </authorList>
    </citation>
    <scope>NUCLEOTIDE SEQUENCE [LARGE SCALE GENOMIC DNA]</scope>
    <source>
        <strain evidence="9">Alpha-2009</strain>
        <tissue evidence="9">Whole body</tissue>
    </source>
</reference>
<sequence>MRLIWICPQRGCVSQKKRKKERMEGYVPHGTRACAPGHRERTPRIRIYVYIAKGLFFAEFSETLGMMSDARGSRTGNTDFSIARILANDSPSNIEVAWKLSEESPERDLPQRETEATKRTPEPRRVDEMRFDAPVITERSGDHDSGNVTRPTDLMWLQYTRYRPPRLPRRSFPERRVKRRAGDHPRIPFSSSQLQVLEDRYQKSAYLSRNDVVEMSATLRLPQSKIKIWFQNRRARQRRESLNSIITAR</sequence>
<keyword evidence="4 5" id="KW-0539">Nucleus</keyword>
<evidence type="ECO:0000256" key="5">
    <source>
        <dbReference type="PROSITE-ProRule" id="PRU00108"/>
    </source>
</evidence>
<evidence type="ECO:0000259" key="8">
    <source>
        <dbReference type="PROSITE" id="PS50071"/>
    </source>
</evidence>
<evidence type="ECO:0000256" key="3">
    <source>
        <dbReference type="ARBA" id="ARBA00023155"/>
    </source>
</evidence>
<dbReference type="SUPFAM" id="SSF46689">
    <property type="entry name" value="Homeodomain-like"/>
    <property type="match status" value="1"/>
</dbReference>
<keyword evidence="3 5" id="KW-0371">Homeobox</keyword>
<evidence type="ECO:0000313" key="10">
    <source>
        <dbReference type="Proteomes" id="UP001430953"/>
    </source>
</evidence>
<comment type="subcellular location">
    <subcellularLocation>
        <location evidence="1 5 6">Nucleus</location>
    </subcellularLocation>
</comment>
<evidence type="ECO:0000256" key="1">
    <source>
        <dbReference type="ARBA" id="ARBA00004123"/>
    </source>
</evidence>
<dbReference type="InterPro" id="IPR001356">
    <property type="entry name" value="HD"/>
</dbReference>
<dbReference type="PROSITE" id="PS00027">
    <property type="entry name" value="HOMEOBOX_1"/>
    <property type="match status" value="1"/>
</dbReference>
<keyword evidence="2 5" id="KW-0238">DNA-binding</keyword>
<dbReference type="SMART" id="SM00389">
    <property type="entry name" value="HOX"/>
    <property type="match status" value="1"/>
</dbReference>
<evidence type="ECO:0000256" key="2">
    <source>
        <dbReference type="ARBA" id="ARBA00023125"/>
    </source>
</evidence>
<organism evidence="9 10">
    <name type="scientific">Cardiocondyla obscurior</name>
    <dbReference type="NCBI Taxonomy" id="286306"/>
    <lineage>
        <taxon>Eukaryota</taxon>
        <taxon>Metazoa</taxon>
        <taxon>Ecdysozoa</taxon>
        <taxon>Arthropoda</taxon>
        <taxon>Hexapoda</taxon>
        <taxon>Insecta</taxon>
        <taxon>Pterygota</taxon>
        <taxon>Neoptera</taxon>
        <taxon>Endopterygota</taxon>
        <taxon>Hymenoptera</taxon>
        <taxon>Apocrita</taxon>
        <taxon>Aculeata</taxon>
        <taxon>Formicoidea</taxon>
        <taxon>Formicidae</taxon>
        <taxon>Myrmicinae</taxon>
        <taxon>Cardiocondyla</taxon>
    </lineage>
</organism>
<dbReference type="GO" id="GO:0003677">
    <property type="term" value="F:DNA binding"/>
    <property type="evidence" value="ECO:0007669"/>
    <property type="project" value="UniProtKB-UniRule"/>
</dbReference>
<proteinExistence type="predicted"/>
<dbReference type="InterPro" id="IPR050848">
    <property type="entry name" value="Homeobox_TF"/>
</dbReference>
<name>A0AAW2GL75_9HYME</name>
<dbReference type="PANTHER" id="PTHR24333:SF5">
    <property type="entry name" value="VENT HOMEOBOX"/>
    <property type="match status" value="1"/>
</dbReference>
<accession>A0AAW2GL75</accession>
<dbReference type="AlphaFoldDB" id="A0AAW2GL75"/>
<dbReference type="PROSITE" id="PS50071">
    <property type="entry name" value="HOMEOBOX_2"/>
    <property type="match status" value="1"/>
</dbReference>
<comment type="caution">
    <text evidence="9">The sequence shown here is derived from an EMBL/GenBank/DDBJ whole genome shotgun (WGS) entry which is preliminary data.</text>
</comment>
<dbReference type="EMBL" id="JADYXP020000004">
    <property type="protein sequence ID" value="KAL0127380.1"/>
    <property type="molecule type" value="Genomic_DNA"/>
</dbReference>
<evidence type="ECO:0000256" key="6">
    <source>
        <dbReference type="RuleBase" id="RU000682"/>
    </source>
</evidence>
<dbReference type="GO" id="GO:0000981">
    <property type="term" value="F:DNA-binding transcription factor activity, RNA polymerase II-specific"/>
    <property type="evidence" value="ECO:0007669"/>
    <property type="project" value="InterPro"/>
</dbReference>
<feature type="region of interest" description="Disordered" evidence="7">
    <location>
        <begin position="101"/>
        <end position="123"/>
    </location>
</feature>
<dbReference type="Pfam" id="PF00046">
    <property type="entry name" value="Homeodomain"/>
    <property type="match status" value="1"/>
</dbReference>
<dbReference type="Proteomes" id="UP001430953">
    <property type="component" value="Unassembled WGS sequence"/>
</dbReference>
<keyword evidence="10" id="KW-1185">Reference proteome</keyword>
<protein>
    <recommendedName>
        <fullName evidence="8">Homeobox domain-containing protein</fullName>
    </recommendedName>
</protein>
<feature type="domain" description="Homeobox" evidence="8">
    <location>
        <begin position="180"/>
        <end position="240"/>
    </location>
</feature>
<evidence type="ECO:0000256" key="7">
    <source>
        <dbReference type="SAM" id="MobiDB-lite"/>
    </source>
</evidence>
<feature type="DNA-binding region" description="Homeobox" evidence="5">
    <location>
        <begin position="182"/>
        <end position="241"/>
    </location>
</feature>
<dbReference type="GO" id="GO:0005634">
    <property type="term" value="C:nucleus"/>
    <property type="evidence" value="ECO:0007669"/>
    <property type="project" value="UniProtKB-SubCell"/>
</dbReference>
<evidence type="ECO:0000313" key="9">
    <source>
        <dbReference type="EMBL" id="KAL0127380.1"/>
    </source>
</evidence>
<dbReference type="InterPro" id="IPR017970">
    <property type="entry name" value="Homeobox_CS"/>
</dbReference>
<dbReference type="Gene3D" id="1.10.10.60">
    <property type="entry name" value="Homeodomain-like"/>
    <property type="match status" value="1"/>
</dbReference>
<dbReference type="InterPro" id="IPR009057">
    <property type="entry name" value="Homeodomain-like_sf"/>
</dbReference>
<evidence type="ECO:0000256" key="4">
    <source>
        <dbReference type="ARBA" id="ARBA00023242"/>
    </source>
</evidence>
<gene>
    <name evidence="9" type="ORF">PUN28_005579</name>
</gene>
<dbReference type="PANTHER" id="PTHR24333">
    <property type="entry name" value="HOMEO BOX HB9 LIKE A-RELATED"/>
    <property type="match status" value="1"/>
</dbReference>